<evidence type="ECO:0000313" key="1">
    <source>
        <dbReference type="EMBL" id="KAK7816269.1"/>
    </source>
</evidence>
<gene>
    <name evidence="1" type="ORF">CFP56_000557</name>
</gene>
<name>A0AAW0IPN3_QUESU</name>
<organism evidence="1 2">
    <name type="scientific">Quercus suber</name>
    <name type="common">Cork oak</name>
    <dbReference type="NCBI Taxonomy" id="58331"/>
    <lineage>
        <taxon>Eukaryota</taxon>
        <taxon>Viridiplantae</taxon>
        <taxon>Streptophyta</taxon>
        <taxon>Embryophyta</taxon>
        <taxon>Tracheophyta</taxon>
        <taxon>Spermatophyta</taxon>
        <taxon>Magnoliopsida</taxon>
        <taxon>eudicotyledons</taxon>
        <taxon>Gunneridae</taxon>
        <taxon>Pentapetalae</taxon>
        <taxon>rosids</taxon>
        <taxon>fabids</taxon>
        <taxon>Fagales</taxon>
        <taxon>Fagaceae</taxon>
        <taxon>Quercus</taxon>
    </lineage>
</organism>
<proteinExistence type="predicted"/>
<evidence type="ECO:0000313" key="2">
    <source>
        <dbReference type="Proteomes" id="UP000237347"/>
    </source>
</evidence>
<keyword evidence="2" id="KW-1185">Reference proteome</keyword>
<dbReference type="Proteomes" id="UP000237347">
    <property type="component" value="Unassembled WGS sequence"/>
</dbReference>
<dbReference type="AlphaFoldDB" id="A0AAW0IPN3"/>
<dbReference type="EMBL" id="PKMF04000948">
    <property type="protein sequence ID" value="KAK7816269.1"/>
    <property type="molecule type" value="Genomic_DNA"/>
</dbReference>
<reference evidence="1 2" key="1">
    <citation type="journal article" date="2018" name="Sci. Data">
        <title>The draft genome sequence of cork oak.</title>
        <authorList>
            <person name="Ramos A.M."/>
            <person name="Usie A."/>
            <person name="Barbosa P."/>
            <person name="Barros P.M."/>
            <person name="Capote T."/>
            <person name="Chaves I."/>
            <person name="Simoes F."/>
            <person name="Abreu I."/>
            <person name="Carrasquinho I."/>
            <person name="Faro C."/>
            <person name="Guimaraes J.B."/>
            <person name="Mendonca D."/>
            <person name="Nobrega F."/>
            <person name="Rodrigues L."/>
            <person name="Saibo N.J.M."/>
            <person name="Varela M.C."/>
            <person name="Egas C."/>
            <person name="Matos J."/>
            <person name="Miguel C.M."/>
            <person name="Oliveira M.M."/>
            <person name="Ricardo C.P."/>
            <person name="Goncalves S."/>
        </authorList>
    </citation>
    <scope>NUCLEOTIDE SEQUENCE [LARGE SCALE GENOMIC DNA]</scope>
    <source>
        <strain evidence="2">cv. HL8</strain>
    </source>
</reference>
<accession>A0AAW0IPN3</accession>
<comment type="caution">
    <text evidence="1">The sequence shown here is derived from an EMBL/GenBank/DDBJ whole genome shotgun (WGS) entry which is preliminary data.</text>
</comment>
<protein>
    <submittedName>
        <fullName evidence="1">Uncharacterized protein</fullName>
    </submittedName>
</protein>
<sequence length="67" mass="7928">MGIGPTVSQFIFWFKHDYLWMLEHCLNQLMLNSGCLRLLLKSAATRKNVLLFKSYKFQYFDSCCSKI</sequence>